<name>A0A159Z9N1_9RHOB</name>
<dbReference type="InterPro" id="IPR036188">
    <property type="entry name" value="FAD/NAD-bd_sf"/>
</dbReference>
<gene>
    <name evidence="4" type="ORF">AKL17_4356</name>
</gene>
<dbReference type="Gene3D" id="3.50.50.60">
    <property type="entry name" value="FAD/NAD(P)-binding domain"/>
    <property type="match status" value="1"/>
</dbReference>
<protein>
    <submittedName>
        <fullName evidence="4">Alcohol dehydrogenase</fullName>
    </submittedName>
</protein>
<dbReference type="Gene3D" id="3.30.560.10">
    <property type="entry name" value="Glucose Oxidase, domain 3"/>
    <property type="match status" value="1"/>
</dbReference>
<dbReference type="PATRIC" id="fig|1335048.3.peg.4521"/>
<dbReference type="GO" id="GO:0016614">
    <property type="term" value="F:oxidoreductase activity, acting on CH-OH group of donors"/>
    <property type="evidence" value="ECO:0007669"/>
    <property type="project" value="InterPro"/>
</dbReference>
<reference evidence="4 5" key="1">
    <citation type="submission" date="2015-09" db="EMBL/GenBank/DDBJ databases">
        <title>Complete genome sequence of Defluviimonas alba cai42t isolated from an oilfield in Xinjiang.</title>
        <authorList>
            <person name="Geng S."/>
            <person name="Pan X."/>
            <person name="Wu X."/>
        </authorList>
    </citation>
    <scope>NUCLEOTIDE SEQUENCE [LARGE SCALE GENOMIC DNA]</scope>
    <source>
        <strain evidence="5">cai42</strain>
    </source>
</reference>
<dbReference type="Pfam" id="PF00501">
    <property type="entry name" value="AMP-binding"/>
    <property type="match status" value="1"/>
</dbReference>
<dbReference type="AlphaFoldDB" id="A0A159Z9N1"/>
<evidence type="ECO:0000259" key="3">
    <source>
        <dbReference type="Pfam" id="PF05199"/>
    </source>
</evidence>
<proteinExistence type="inferred from homology"/>
<dbReference type="Pfam" id="PF05199">
    <property type="entry name" value="GMC_oxred_C"/>
    <property type="match status" value="1"/>
</dbReference>
<keyword evidence="5" id="KW-1185">Reference proteome</keyword>
<dbReference type="SUPFAM" id="SSF56801">
    <property type="entry name" value="Acetyl-CoA synthetase-like"/>
    <property type="match status" value="1"/>
</dbReference>
<evidence type="ECO:0000313" key="5">
    <source>
        <dbReference type="Proteomes" id="UP000076128"/>
    </source>
</evidence>
<feature type="domain" description="AMP-dependent synthetase/ligase" evidence="2">
    <location>
        <begin position="322"/>
        <end position="446"/>
    </location>
</feature>
<comment type="similarity">
    <text evidence="1">Belongs to the GMC oxidoreductase family.</text>
</comment>
<dbReference type="SUPFAM" id="SSF54373">
    <property type="entry name" value="FAD-linked reductases, C-terminal domain"/>
    <property type="match status" value="1"/>
</dbReference>
<dbReference type="InterPro" id="IPR012132">
    <property type="entry name" value="GMC_OxRdtase"/>
</dbReference>
<dbReference type="InterPro" id="IPR000873">
    <property type="entry name" value="AMP-dep_synth/lig_dom"/>
</dbReference>
<dbReference type="STRING" id="1335048.AKL17_4356"/>
<dbReference type="InterPro" id="IPR007867">
    <property type="entry name" value="GMC_OxRtase_C"/>
</dbReference>
<accession>A0A159Z9N1</accession>
<evidence type="ECO:0000313" key="4">
    <source>
        <dbReference type="EMBL" id="AMY71568.1"/>
    </source>
</evidence>
<dbReference type="InterPro" id="IPR042099">
    <property type="entry name" value="ANL_N_sf"/>
</dbReference>
<dbReference type="PANTHER" id="PTHR11552">
    <property type="entry name" value="GLUCOSE-METHANOL-CHOLINE GMC OXIDOREDUCTASE"/>
    <property type="match status" value="1"/>
</dbReference>
<dbReference type="KEGG" id="daa:AKL17_4356"/>
<evidence type="ECO:0000256" key="1">
    <source>
        <dbReference type="ARBA" id="ARBA00010790"/>
    </source>
</evidence>
<sequence length="515" mass="57469">MADHLDVTIMHAASSRRPIGVAPSFLPRGIGGLFSYIFRRKGFLTSNVAESGGFIKSSPERDRPNVQFHFLPTYLKDHGRKIAFGYGYTLHICDLLPKSRGYIGLKSPDPMGDPLIQPNYLSDPEDMGTMIAAFKAGRRILEAPAMSAHSKYEVHPGKSVQTDDEIAAFIRESAETIYHPVGTCRMGADKDSVVDPSLRFAVYLGCEWWTHPSCQALSLETPTPRPWSSLRMRPISFWGRCVFLTGAGMLPKKSYENHEKPASCQGCDGFVVRNCKPRLAACEPTRPTKWPLLNTNPERKLNARTNDGDALTIHSLIDHGARYHGNTEIVSVETDGTKTKTNWKGISDRARQLGSALTKLGLFKGDRVATIAWNNARHLECYFGISCGGMVCHTINPRLFPEQLVYIINHAEDRVIFFDETFLPIIEGIREKLTTVDTFVLMSARDEKTAGKIPGLVFYEDFLATGTKTPIGWMSTRMTHPAFAIPPAPQATPRVFFIHTALRCCIPWARPFPIR</sequence>
<dbReference type="Gene3D" id="3.40.50.12780">
    <property type="entry name" value="N-terminal domain of ligase-like"/>
    <property type="match status" value="1"/>
</dbReference>
<dbReference type="EMBL" id="CP012661">
    <property type="protein sequence ID" value="AMY71568.1"/>
    <property type="molecule type" value="Genomic_DNA"/>
</dbReference>
<dbReference type="GO" id="GO:0050660">
    <property type="term" value="F:flavin adenine dinucleotide binding"/>
    <property type="evidence" value="ECO:0007669"/>
    <property type="project" value="InterPro"/>
</dbReference>
<evidence type="ECO:0000259" key="2">
    <source>
        <dbReference type="Pfam" id="PF00501"/>
    </source>
</evidence>
<feature type="domain" description="Glucose-methanol-choline oxidoreductase C-terminal" evidence="3">
    <location>
        <begin position="97"/>
        <end position="199"/>
    </location>
</feature>
<dbReference type="Proteomes" id="UP000076128">
    <property type="component" value="Chromosome"/>
</dbReference>
<organism evidence="4 5">
    <name type="scientific">Frigidibacter mobilis</name>
    <dbReference type="NCBI Taxonomy" id="1335048"/>
    <lineage>
        <taxon>Bacteria</taxon>
        <taxon>Pseudomonadati</taxon>
        <taxon>Pseudomonadota</taxon>
        <taxon>Alphaproteobacteria</taxon>
        <taxon>Rhodobacterales</taxon>
        <taxon>Paracoccaceae</taxon>
        <taxon>Frigidibacter</taxon>
    </lineage>
</organism>
<dbReference type="PANTHER" id="PTHR11552:SF147">
    <property type="entry name" value="CHOLINE DEHYDROGENASE, MITOCHONDRIAL"/>
    <property type="match status" value="1"/>
</dbReference>